<feature type="transmembrane region" description="Helical" evidence="13">
    <location>
        <begin position="184"/>
        <end position="203"/>
    </location>
</feature>
<evidence type="ECO:0000256" key="10">
    <source>
        <dbReference type="ARBA" id="ARBA00022989"/>
    </source>
</evidence>
<feature type="domain" description="Peptidase M50" evidence="14">
    <location>
        <begin position="19"/>
        <end position="115"/>
    </location>
</feature>
<evidence type="ECO:0000256" key="2">
    <source>
        <dbReference type="ARBA" id="ARBA00004651"/>
    </source>
</evidence>
<evidence type="ECO:0000256" key="1">
    <source>
        <dbReference type="ARBA" id="ARBA00001947"/>
    </source>
</evidence>
<dbReference type="OrthoDB" id="9800627at2"/>
<feature type="transmembrane region" description="Helical" evidence="13">
    <location>
        <begin position="15"/>
        <end position="36"/>
    </location>
</feature>
<dbReference type="PANTHER" id="PTHR35864:SF1">
    <property type="entry name" value="ZINC METALLOPROTEASE YWHC-RELATED"/>
    <property type="match status" value="1"/>
</dbReference>
<keyword evidence="12 13" id="KW-0472">Membrane</keyword>
<evidence type="ECO:0000256" key="9">
    <source>
        <dbReference type="ARBA" id="ARBA00022833"/>
    </source>
</evidence>
<keyword evidence="6 13" id="KW-0812">Transmembrane</keyword>
<dbReference type="AlphaFoldDB" id="I4C6D1"/>
<name>I4C6D1_DESTA</name>
<dbReference type="Pfam" id="PF02163">
    <property type="entry name" value="Peptidase_M50"/>
    <property type="match status" value="2"/>
</dbReference>
<keyword evidence="9" id="KW-0862">Zinc</keyword>
<dbReference type="Proteomes" id="UP000006055">
    <property type="component" value="Chromosome"/>
</dbReference>
<evidence type="ECO:0000259" key="14">
    <source>
        <dbReference type="Pfam" id="PF02163"/>
    </source>
</evidence>
<evidence type="ECO:0000256" key="8">
    <source>
        <dbReference type="ARBA" id="ARBA00022801"/>
    </source>
</evidence>
<reference evidence="16" key="1">
    <citation type="submission" date="2012-06" db="EMBL/GenBank/DDBJ databases">
        <title>Complete sequence of chromosome of Desulfomonile tiedjei DSM 6799.</title>
        <authorList>
            <person name="Lucas S."/>
            <person name="Copeland A."/>
            <person name="Lapidus A."/>
            <person name="Glavina del Rio T."/>
            <person name="Dalin E."/>
            <person name="Tice H."/>
            <person name="Bruce D."/>
            <person name="Goodwin L."/>
            <person name="Pitluck S."/>
            <person name="Peters L."/>
            <person name="Ovchinnikova G."/>
            <person name="Zeytun A."/>
            <person name="Lu M."/>
            <person name="Kyrpides N."/>
            <person name="Mavromatis K."/>
            <person name="Ivanova N."/>
            <person name="Brettin T."/>
            <person name="Detter J.C."/>
            <person name="Han C."/>
            <person name="Larimer F."/>
            <person name="Land M."/>
            <person name="Hauser L."/>
            <person name="Markowitz V."/>
            <person name="Cheng J.-F."/>
            <person name="Hugenholtz P."/>
            <person name="Woyke T."/>
            <person name="Wu D."/>
            <person name="Spring S."/>
            <person name="Schroeder M."/>
            <person name="Brambilla E."/>
            <person name="Klenk H.-P."/>
            <person name="Eisen J.A."/>
        </authorList>
    </citation>
    <scope>NUCLEOTIDE SEQUENCE [LARGE SCALE GENOMIC DNA]</scope>
    <source>
        <strain evidence="16">ATCC 49306 / DSM 6799 / DCB-1</strain>
    </source>
</reference>
<keyword evidence="8" id="KW-0378">Hydrolase</keyword>
<comment type="similarity">
    <text evidence="3">Belongs to the peptidase M50B family.</text>
</comment>
<evidence type="ECO:0000256" key="5">
    <source>
        <dbReference type="ARBA" id="ARBA00022670"/>
    </source>
</evidence>
<dbReference type="InterPro" id="IPR044537">
    <property type="entry name" value="Rip2-like"/>
</dbReference>
<protein>
    <submittedName>
        <fullName evidence="15">Zn-dependent protease</fullName>
    </submittedName>
</protein>
<proteinExistence type="inferred from homology"/>
<feature type="domain" description="Peptidase M50" evidence="14">
    <location>
        <begin position="136"/>
        <end position="179"/>
    </location>
</feature>
<feature type="transmembrane region" description="Helical" evidence="13">
    <location>
        <begin position="129"/>
        <end position="152"/>
    </location>
</feature>
<dbReference type="GO" id="GO:0005886">
    <property type="term" value="C:plasma membrane"/>
    <property type="evidence" value="ECO:0007669"/>
    <property type="project" value="UniProtKB-SubCell"/>
</dbReference>
<accession>I4C6D1</accession>
<gene>
    <name evidence="15" type="ordered locus">Desti_2440</name>
</gene>
<evidence type="ECO:0000256" key="11">
    <source>
        <dbReference type="ARBA" id="ARBA00023049"/>
    </source>
</evidence>
<evidence type="ECO:0000256" key="3">
    <source>
        <dbReference type="ARBA" id="ARBA00007931"/>
    </source>
</evidence>
<feature type="transmembrane region" description="Helical" evidence="13">
    <location>
        <begin position="94"/>
        <end position="117"/>
    </location>
</feature>
<dbReference type="KEGG" id="dti:Desti_2440"/>
<dbReference type="eggNOG" id="COG1994">
    <property type="taxonomic scope" value="Bacteria"/>
</dbReference>
<dbReference type="STRING" id="706587.Desti_2440"/>
<evidence type="ECO:0000256" key="13">
    <source>
        <dbReference type="SAM" id="Phobius"/>
    </source>
</evidence>
<dbReference type="EMBL" id="CP003360">
    <property type="protein sequence ID" value="AFM25122.1"/>
    <property type="molecule type" value="Genomic_DNA"/>
</dbReference>
<comment type="cofactor">
    <cofactor evidence="1">
        <name>Zn(2+)</name>
        <dbReference type="ChEBI" id="CHEBI:29105"/>
    </cofactor>
</comment>
<evidence type="ECO:0000256" key="6">
    <source>
        <dbReference type="ARBA" id="ARBA00022692"/>
    </source>
</evidence>
<sequence length="218" mass="23803">MDITDIFRWLQRLALLAPGFLLAVTVHEFTHGYVAYRLGDPTAKAMGRLTFNPISHLDLFGTIVLVLTGMIGWAKPVPVDPRYLRHPRRDMLWISLGGPAANLVTAIALSLVLYAMILGTGGQVGPSAAYILIPLVGILQKGILINVGLGIFNLLPVPPLDGAKILEGVLPAQQAYQFSKLEPYGFIILMILIFTRVLDYIIIPPIRLIVSFLLPGLS</sequence>
<evidence type="ECO:0000313" key="16">
    <source>
        <dbReference type="Proteomes" id="UP000006055"/>
    </source>
</evidence>
<comment type="subcellular location">
    <subcellularLocation>
        <location evidence="2">Cell membrane</location>
        <topology evidence="2">Multi-pass membrane protein</topology>
    </subcellularLocation>
</comment>
<dbReference type="HOGENOM" id="CLU_086979_1_1_7"/>
<feature type="transmembrane region" description="Helical" evidence="13">
    <location>
        <begin position="57"/>
        <end position="74"/>
    </location>
</feature>
<dbReference type="GO" id="GO:0046872">
    <property type="term" value="F:metal ion binding"/>
    <property type="evidence" value="ECO:0007669"/>
    <property type="project" value="UniProtKB-KW"/>
</dbReference>
<dbReference type="PANTHER" id="PTHR35864">
    <property type="entry name" value="ZINC METALLOPROTEASE MJ0611-RELATED"/>
    <property type="match status" value="1"/>
</dbReference>
<evidence type="ECO:0000256" key="12">
    <source>
        <dbReference type="ARBA" id="ARBA00023136"/>
    </source>
</evidence>
<keyword evidence="4" id="KW-1003">Cell membrane</keyword>
<keyword evidence="5 15" id="KW-0645">Protease</keyword>
<keyword evidence="16" id="KW-1185">Reference proteome</keyword>
<dbReference type="GO" id="GO:0008237">
    <property type="term" value="F:metallopeptidase activity"/>
    <property type="evidence" value="ECO:0007669"/>
    <property type="project" value="UniProtKB-KW"/>
</dbReference>
<dbReference type="RefSeq" id="WP_014810265.1">
    <property type="nucleotide sequence ID" value="NC_018025.1"/>
</dbReference>
<dbReference type="GO" id="GO:0006508">
    <property type="term" value="P:proteolysis"/>
    <property type="evidence" value="ECO:0007669"/>
    <property type="project" value="UniProtKB-KW"/>
</dbReference>
<dbReference type="PATRIC" id="fig|706587.4.peg.2805"/>
<evidence type="ECO:0000256" key="4">
    <source>
        <dbReference type="ARBA" id="ARBA00022475"/>
    </source>
</evidence>
<dbReference type="CDD" id="cd06158">
    <property type="entry name" value="S2P-M50_like_1"/>
    <property type="match status" value="1"/>
</dbReference>
<evidence type="ECO:0000313" key="15">
    <source>
        <dbReference type="EMBL" id="AFM25122.1"/>
    </source>
</evidence>
<evidence type="ECO:0000256" key="7">
    <source>
        <dbReference type="ARBA" id="ARBA00022723"/>
    </source>
</evidence>
<keyword evidence="11" id="KW-0482">Metalloprotease</keyword>
<keyword evidence="7" id="KW-0479">Metal-binding</keyword>
<keyword evidence="10 13" id="KW-1133">Transmembrane helix</keyword>
<organism evidence="15 16">
    <name type="scientific">Desulfomonile tiedjei (strain ATCC 49306 / DSM 6799 / DCB-1)</name>
    <dbReference type="NCBI Taxonomy" id="706587"/>
    <lineage>
        <taxon>Bacteria</taxon>
        <taxon>Pseudomonadati</taxon>
        <taxon>Thermodesulfobacteriota</taxon>
        <taxon>Desulfomonilia</taxon>
        <taxon>Desulfomonilales</taxon>
        <taxon>Desulfomonilaceae</taxon>
        <taxon>Desulfomonile</taxon>
    </lineage>
</organism>
<dbReference type="InterPro" id="IPR008915">
    <property type="entry name" value="Peptidase_M50"/>
</dbReference>
<dbReference type="InterPro" id="IPR052348">
    <property type="entry name" value="Metallopeptidase_M50B"/>
</dbReference>